<dbReference type="EMBL" id="CAAHFH010000001">
    <property type="protein sequence ID" value="VGO18259.1"/>
    <property type="molecule type" value="Genomic_DNA"/>
</dbReference>
<keyword evidence="3" id="KW-1185">Reference proteome</keyword>
<dbReference type="Proteomes" id="UP000346198">
    <property type="component" value="Unassembled WGS sequence"/>
</dbReference>
<evidence type="ECO:0000259" key="1">
    <source>
        <dbReference type="Pfam" id="PF04230"/>
    </source>
</evidence>
<evidence type="ECO:0000313" key="2">
    <source>
        <dbReference type="EMBL" id="VGO18259.1"/>
    </source>
</evidence>
<dbReference type="Pfam" id="PF04230">
    <property type="entry name" value="PS_pyruv_trans"/>
    <property type="match status" value="1"/>
</dbReference>
<sequence>MGDLAQYFCIREWIGRNYPSLPVYEFEATTIVDTRFGFLGKLARVIKPNDLIFFQSGFTTADRGGCHELMHRVVIDRFPTARILMMPQTIFFHSEENRLRTSKSYNQARNMLFLSRDKVSYEQALKMFPDVQNVLYPDIVTSLIGKYNFQHQRHGIFMCCRNDYEKFYSADEMDEFASKLSDLDTVDMGDTTISTHYLKIRENLGQFVSNQIELFSKYKLTITDRYHGTIFSLAANTPVIVIKTKDHKVTTGADWFKGVYDDSVMVAESLDHAYELAQKILASYDYPVLQPFFKEKYYDALPARVAQLGKTNVAG</sequence>
<reference evidence="2 3" key="1">
    <citation type="submission" date="2019-04" db="EMBL/GenBank/DDBJ databases">
        <authorList>
            <person name="Van Vliet M D."/>
        </authorList>
    </citation>
    <scope>NUCLEOTIDE SEQUENCE [LARGE SCALE GENOMIC DNA]</scope>
    <source>
        <strain evidence="2 3">F21</strain>
    </source>
</reference>
<dbReference type="GO" id="GO:0016740">
    <property type="term" value="F:transferase activity"/>
    <property type="evidence" value="ECO:0007669"/>
    <property type="project" value="UniProtKB-KW"/>
</dbReference>
<gene>
    <name evidence="2" type="primary">epsI</name>
    <name evidence="2" type="ORF">SCARR_00311</name>
</gene>
<protein>
    <submittedName>
        <fullName evidence="2">Pyruvyl transferase EpsI</fullName>
    </submittedName>
</protein>
<feature type="domain" description="Polysaccharide pyruvyl transferase" evidence="1">
    <location>
        <begin position="2"/>
        <end position="244"/>
    </location>
</feature>
<accession>A0A6C2UEC1</accession>
<keyword evidence="2" id="KW-0808">Transferase</keyword>
<name>A0A6C2UEC1_9BACT</name>
<evidence type="ECO:0000313" key="3">
    <source>
        <dbReference type="Proteomes" id="UP000346198"/>
    </source>
</evidence>
<proteinExistence type="predicted"/>
<dbReference type="AlphaFoldDB" id="A0A6C2UEC1"/>
<organism evidence="2 3">
    <name type="scientific">Pontiella sulfatireligans</name>
    <dbReference type="NCBI Taxonomy" id="2750658"/>
    <lineage>
        <taxon>Bacteria</taxon>
        <taxon>Pseudomonadati</taxon>
        <taxon>Kiritimatiellota</taxon>
        <taxon>Kiritimatiellia</taxon>
        <taxon>Kiritimatiellales</taxon>
        <taxon>Pontiellaceae</taxon>
        <taxon>Pontiella</taxon>
    </lineage>
</organism>
<dbReference type="InterPro" id="IPR007345">
    <property type="entry name" value="Polysacch_pyruvyl_Trfase"/>
</dbReference>